<organism evidence="2 3">
    <name type="scientific">Phytophthora nicotianae P1569</name>
    <dbReference type="NCBI Taxonomy" id="1317065"/>
    <lineage>
        <taxon>Eukaryota</taxon>
        <taxon>Sar</taxon>
        <taxon>Stramenopiles</taxon>
        <taxon>Oomycota</taxon>
        <taxon>Peronosporomycetes</taxon>
        <taxon>Peronosporales</taxon>
        <taxon>Peronosporaceae</taxon>
        <taxon>Phytophthora</taxon>
    </lineage>
</organism>
<comment type="caution">
    <text evidence="2">The sequence shown here is derived from an EMBL/GenBank/DDBJ whole genome shotgun (WGS) entry which is preliminary data.</text>
</comment>
<feature type="compositionally biased region" description="Polar residues" evidence="1">
    <location>
        <begin position="530"/>
        <end position="556"/>
    </location>
</feature>
<dbReference type="HOGENOM" id="CLU_483571_0_0_1"/>
<gene>
    <name evidence="2" type="ORF">F443_16620</name>
</gene>
<sequence>MRKYNVMKHPSSPDTKRQESSKRHAIPVVSKNPAIVNENSVSAEIAPVRPASAVADRVLKALRKGQDDGQYLILDIDVLEHWKNIQVSPLGAVPKKYCDPKEDIRLIHDLSFLRGSSTNDLSTPNSSPEIEFKHVSAVARRILACCTKYTGAVVKIMKGDVKSAFRHLMLASDHARWMAATIQTLGVLIIDMSAPFGWTSSPAFYGAFGGAITWLVSHESPNSMDPRSDDHEPFFVDDHILVKPHVGNRLHLANEALRLSMLAVLGPTSINEEKFSVWETRLQVLGLEFDTVACTISMPDDKIAKALGNFERGSSPKLPLAIFTNDQPADVHLYMDASNCGLAVLNPATKQYIQVMFDKAEQNLIDTSIGCKKFNINVRWQLCVALAAWIFGPTWASNKTAPVVLVKAWFDNTSAVSWTKKLSSSNPMAHEVNRAIGLAEALFGFRMRCGHLPGSINTMADAGSRVGSPPHDKMWSNFSFDWQQIPVPFSLRKIYSTFSTNFNRKHWPLDQGRSTRPHGNDGQSGAPPTVSMNGYTQKCNNSPFSSPYLQSTTGTRPRQRQENH</sequence>
<feature type="region of interest" description="Disordered" evidence="1">
    <location>
        <begin position="506"/>
        <end position="564"/>
    </location>
</feature>
<proteinExistence type="predicted"/>
<protein>
    <submittedName>
        <fullName evidence="2">Uncharacterized protein</fullName>
    </submittedName>
</protein>
<feature type="region of interest" description="Disordered" evidence="1">
    <location>
        <begin position="1"/>
        <end position="25"/>
    </location>
</feature>
<keyword evidence="3" id="KW-1185">Reference proteome</keyword>
<reference evidence="2 3" key="1">
    <citation type="submission" date="2013-11" db="EMBL/GenBank/DDBJ databases">
        <title>The Genome Sequence of Phytophthora parasitica P1569.</title>
        <authorList>
            <consortium name="The Broad Institute Genomics Platform"/>
            <person name="Russ C."/>
            <person name="Tyler B."/>
            <person name="Panabieres F."/>
            <person name="Shan W."/>
            <person name="Tripathy S."/>
            <person name="Grunwald N."/>
            <person name="Machado M."/>
            <person name="Johnson C.S."/>
            <person name="Arredondo F."/>
            <person name="Hong C."/>
            <person name="Coffey M."/>
            <person name="Young S.K."/>
            <person name="Zeng Q."/>
            <person name="Gargeya S."/>
            <person name="Fitzgerald M."/>
            <person name="Abouelleil A."/>
            <person name="Alvarado L."/>
            <person name="Chapman S.B."/>
            <person name="Gainer-Dewar J."/>
            <person name="Goldberg J."/>
            <person name="Griggs A."/>
            <person name="Gujja S."/>
            <person name="Hansen M."/>
            <person name="Howarth C."/>
            <person name="Imamovic A."/>
            <person name="Ireland A."/>
            <person name="Larimer J."/>
            <person name="McCowan C."/>
            <person name="Murphy C."/>
            <person name="Pearson M."/>
            <person name="Poon T.W."/>
            <person name="Priest M."/>
            <person name="Roberts A."/>
            <person name="Saif S."/>
            <person name="Shea T."/>
            <person name="Sykes S."/>
            <person name="Wortman J."/>
            <person name="Nusbaum C."/>
            <person name="Birren B."/>
        </authorList>
    </citation>
    <scope>NUCLEOTIDE SEQUENCE [LARGE SCALE GENOMIC DNA]</scope>
    <source>
        <strain evidence="2 3">P1569</strain>
    </source>
</reference>
<dbReference type="eggNOG" id="ENOG502SNKG">
    <property type="taxonomic scope" value="Eukaryota"/>
</dbReference>
<accession>V9EDY2</accession>
<dbReference type="InterPro" id="IPR052055">
    <property type="entry name" value="Hepadnavirus_pol/RT"/>
</dbReference>
<evidence type="ECO:0000313" key="3">
    <source>
        <dbReference type="Proteomes" id="UP000018721"/>
    </source>
</evidence>
<dbReference type="OrthoDB" id="92483at2759"/>
<dbReference type="InterPro" id="IPR043502">
    <property type="entry name" value="DNA/RNA_pol_sf"/>
</dbReference>
<dbReference type="SUPFAM" id="SSF56672">
    <property type="entry name" value="DNA/RNA polymerases"/>
    <property type="match status" value="1"/>
</dbReference>
<evidence type="ECO:0000313" key="2">
    <source>
        <dbReference type="EMBL" id="ETI37380.1"/>
    </source>
</evidence>
<dbReference type="EMBL" id="ANIZ01002909">
    <property type="protein sequence ID" value="ETI37380.1"/>
    <property type="molecule type" value="Genomic_DNA"/>
</dbReference>
<dbReference type="Proteomes" id="UP000018721">
    <property type="component" value="Unassembled WGS sequence"/>
</dbReference>
<evidence type="ECO:0000256" key="1">
    <source>
        <dbReference type="SAM" id="MobiDB-lite"/>
    </source>
</evidence>
<dbReference type="AlphaFoldDB" id="V9EDY2"/>
<dbReference type="PANTHER" id="PTHR33050">
    <property type="entry name" value="REVERSE TRANSCRIPTASE DOMAIN-CONTAINING PROTEIN"/>
    <property type="match status" value="1"/>
</dbReference>
<dbReference type="PANTHER" id="PTHR33050:SF7">
    <property type="entry name" value="RIBONUCLEASE H"/>
    <property type="match status" value="1"/>
</dbReference>
<name>V9EDY2_PHYNI</name>